<dbReference type="SUPFAM" id="SSF48350">
    <property type="entry name" value="GTPase activation domain, GAP"/>
    <property type="match status" value="1"/>
</dbReference>
<dbReference type="Proteomes" id="UP000279833">
    <property type="component" value="Unassembled WGS sequence"/>
</dbReference>
<dbReference type="PANTHER" id="PTHR10194">
    <property type="entry name" value="RAS GTPASE-ACTIVATING PROTEINS"/>
    <property type="match status" value="1"/>
</dbReference>
<proteinExistence type="predicted"/>
<evidence type="ECO:0000256" key="1">
    <source>
        <dbReference type="SAM" id="MobiDB-lite"/>
    </source>
</evidence>
<dbReference type="Gene3D" id="1.10.506.10">
    <property type="entry name" value="GTPase Activation - p120gap, domain 1"/>
    <property type="match status" value="1"/>
</dbReference>
<keyword evidence="3" id="KW-1185">Reference proteome</keyword>
<evidence type="ECO:0000313" key="3">
    <source>
        <dbReference type="Proteomes" id="UP000279833"/>
    </source>
</evidence>
<feature type="region of interest" description="Disordered" evidence="1">
    <location>
        <begin position="152"/>
        <end position="179"/>
    </location>
</feature>
<gene>
    <name evidence="2" type="ORF">SCUD_LOCUS9652</name>
</gene>
<dbReference type="PANTHER" id="PTHR10194:SF60">
    <property type="entry name" value="RAS GTPASE-ACTIVATING PROTEIN RASKOL"/>
    <property type="match status" value="1"/>
</dbReference>
<sequence>MTINLFRQATSVKDKRQRNKNQNQFIGYVTIPLNDDSQQCEIQKWFTMQPPQTNSNLNYLENLQVRHQQQTDTNQTPSTNSSNVVSGRFRKHSIPASCFGYSNSFSVIPNSQYTTNSNHKLNDDNELKYNHMELSKKKCSWTAGVSTDSNFNKTNKIIPKSSSSTSSATSPNLSPNSNSVTNNFILPENSLPQLRMMIHYQTVDILPIACYNELKEFIKTKYLDLIRNLELKLSAKQKEELTSCFVNIFEKLPDLSVAEFLSVLLREDLSSNGKESMIFRANSAGSKAMECYIKLVGTDVSHNVINCYRLYKLCFKNL</sequence>
<dbReference type="InterPro" id="IPR039360">
    <property type="entry name" value="Ras_GTPase"/>
</dbReference>
<name>A0A183K3T4_9TREM</name>
<protein>
    <submittedName>
        <fullName evidence="2 4">Uncharacterized protein</fullName>
    </submittedName>
</protein>
<dbReference type="WBParaSite" id="SCUD_0000965201-mRNA-1">
    <property type="protein sequence ID" value="SCUD_0000965201-mRNA-1"/>
    <property type="gene ID" value="SCUD_0000965201"/>
</dbReference>
<evidence type="ECO:0000313" key="4">
    <source>
        <dbReference type="WBParaSite" id="SCUD_0000965201-mRNA-1"/>
    </source>
</evidence>
<evidence type="ECO:0000313" key="2">
    <source>
        <dbReference type="EMBL" id="VDP36480.1"/>
    </source>
</evidence>
<accession>A0A183K3T4</accession>
<reference evidence="2 3" key="2">
    <citation type="submission" date="2018-11" db="EMBL/GenBank/DDBJ databases">
        <authorList>
            <consortium name="Pathogen Informatics"/>
        </authorList>
    </citation>
    <scope>NUCLEOTIDE SEQUENCE [LARGE SCALE GENOMIC DNA]</scope>
    <source>
        <strain evidence="2">Dakar</strain>
        <strain evidence="3">Dakar, Senegal</strain>
    </source>
</reference>
<dbReference type="STRING" id="6186.A0A183K3T4"/>
<dbReference type="InterPro" id="IPR008936">
    <property type="entry name" value="Rho_GTPase_activation_prot"/>
</dbReference>
<reference evidence="4" key="1">
    <citation type="submission" date="2016-06" db="UniProtKB">
        <authorList>
            <consortium name="WormBaseParasite"/>
        </authorList>
    </citation>
    <scope>IDENTIFICATION</scope>
</reference>
<dbReference type="EMBL" id="UZAK01033344">
    <property type="protein sequence ID" value="VDP36480.1"/>
    <property type="molecule type" value="Genomic_DNA"/>
</dbReference>
<organism evidence="4">
    <name type="scientific">Schistosoma curassoni</name>
    <dbReference type="NCBI Taxonomy" id="6186"/>
    <lineage>
        <taxon>Eukaryota</taxon>
        <taxon>Metazoa</taxon>
        <taxon>Spiralia</taxon>
        <taxon>Lophotrochozoa</taxon>
        <taxon>Platyhelminthes</taxon>
        <taxon>Trematoda</taxon>
        <taxon>Digenea</taxon>
        <taxon>Strigeidida</taxon>
        <taxon>Schistosomatoidea</taxon>
        <taxon>Schistosomatidae</taxon>
        <taxon>Schistosoma</taxon>
    </lineage>
</organism>
<dbReference type="AlphaFoldDB" id="A0A183K3T4"/>